<feature type="transmembrane region" description="Helical" evidence="8">
    <location>
        <begin position="245"/>
        <end position="267"/>
    </location>
</feature>
<keyword evidence="3" id="KW-0813">Transport</keyword>
<evidence type="ECO:0000256" key="2">
    <source>
        <dbReference type="ARBA" id="ARBA00008537"/>
    </source>
</evidence>
<reference evidence="10 11" key="1">
    <citation type="submission" date="2019-03" db="EMBL/GenBank/DDBJ databases">
        <title>Rhizobium sp. nov., an bacterium isolated from biocrust in Mu Us Desert.</title>
        <authorList>
            <person name="Lixiong L."/>
        </authorList>
    </citation>
    <scope>NUCLEOTIDE SEQUENCE [LARGE SCALE GENOMIC DNA]</scope>
    <source>
        <strain evidence="10 11">SPY-1</strain>
    </source>
</reference>
<dbReference type="EMBL" id="SMTL01000007">
    <property type="protein sequence ID" value="TDK31282.1"/>
    <property type="molecule type" value="Genomic_DNA"/>
</dbReference>
<accession>A0A4R5U9X6</accession>
<feature type="transmembrane region" description="Helical" evidence="8">
    <location>
        <begin position="288"/>
        <end position="311"/>
    </location>
</feature>
<evidence type="ECO:0000256" key="7">
    <source>
        <dbReference type="ARBA" id="ARBA00023136"/>
    </source>
</evidence>
<evidence type="ECO:0000256" key="8">
    <source>
        <dbReference type="SAM" id="Phobius"/>
    </source>
</evidence>
<dbReference type="GO" id="GO:0022857">
    <property type="term" value="F:transmembrane transporter activity"/>
    <property type="evidence" value="ECO:0007669"/>
    <property type="project" value="InterPro"/>
</dbReference>
<feature type="transmembrane region" description="Helical" evidence="8">
    <location>
        <begin position="323"/>
        <end position="344"/>
    </location>
</feature>
<feature type="transmembrane region" description="Helical" evidence="8">
    <location>
        <begin position="155"/>
        <end position="176"/>
    </location>
</feature>
<feature type="transmembrane region" description="Helical" evidence="8">
    <location>
        <begin position="27"/>
        <end position="54"/>
    </location>
</feature>
<feature type="transmembrane region" description="Helical" evidence="8">
    <location>
        <begin position="214"/>
        <end position="233"/>
    </location>
</feature>
<dbReference type="Gene3D" id="1.20.1720.10">
    <property type="entry name" value="Multidrug resistance protein D"/>
    <property type="match status" value="1"/>
</dbReference>
<feature type="transmembrane region" description="Helical" evidence="8">
    <location>
        <begin position="66"/>
        <end position="86"/>
    </location>
</feature>
<sequence length="493" mass="51448">MSAIAIPLEVNSQNAAASDKLTSESKIAISVLFASTFTVILNEMLMGVALPTVMADLGITASTVQWLTTAYMLTMAVVIPATGFLTERFSMRTVYTLAMSMFAFGTMVAISAPGFEVLLVGRIIQAVGTAIATPLAFTAVTALVPPSRAGRMMALLTVCVSTAPAFGPAMAGAILSVAGWRWLFVFILPIAVISLTVGNMMIRVPGTPRKTKVDGLSVLLSAIGFASLVYGLASFGEASGGHTIVSPWTALGAGMIVVALFVARQLFLQKSDLALLDMRPFTVRSFAVPALLAVFFMTAATGMMTLMPVILQASYGLTPLQTGLFMLPGGLTITVISVVVGRVYDRIGARPLMVAGAIFDGAGLWFLSTLAPGTPIWLLLATYMFIIVGQAFLWTPTYAASLGALDKHLLPHGSAIMNTIQQLSGAAGIAIAFSIMTASSAALVSSGEAIQPAMAQGAQQSHLVAFGMVVLGLLVALMMPKTKATAQRTVQAH</sequence>
<dbReference type="Gene3D" id="1.20.1250.20">
    <property type="entry name" value="MFS general substrate transporter like domains"/>
    <property type="match status" value="1"/>
</dbReference>
<evidence type="ECO:0000259" key="9">
    <source>
        <dbReference type="PROSITE" id="PS50850"/>
    </source>
</evidence>
<dbReference type="PANTHER" id="PTHR42718">
    <property type="entry name" value="MAJOR FACILITATOR SUPERFAMILY MULTIDRUG TRANSPORTER MFSC"/>
    <property type="match status" value="1"/>
</dbReference>
<evidence type="ECO:0000313" key="11">
    <source>
        <dbReference type="Proteomes" id="UP000295238"/>
    </source>
</evidence>
<dbReference type="NCBIfam" id="TIGR00711">
    <property type="entry name" value="efflux_EmrB"/>
    <property type="match status" value="1"/>
</dbReference>
<dbReference type="SUPFAM" id="SSF103473">
    <property type="entry name" value="MFS general substrate transporter"/>
    <property type="match status" value="1"/>
</dbReference>
<dbReference type="PRINTS" id="PR01036">
    <property type="entry name" value="TCRTETB"/>
</dbReference>
<dbReference type="InterPro" id="IPR011701">
    <property type="entry name" value="MFS"/>
</dbReference>
<keyword evidence="7 8" id="KW-0472">Membrane</keyword>
<feature type="transmembrane region" description="Helical" evidence="8">
    <location>
        <begin position="463"/>
        <end position="479"/>
    </location>
</feature>
<evidence type="ECO:0000256" key="4">
    <source>
        <dbReference type="ARBA" id="ARBA00022475"/>
    </source>
</evidence>
<dbReference type="InterPro" id="IPR036259">
    <property type="entry name" value="MFS_trans_sf"/>
</dbReference>
<feature type="transmembrane region" description="Helical" evidence="8">
    <location>
        <begin position="376"/>
        <end position="402"/>
    </location>
</feature>
<organism evidence="10 11">
    <name type="scientific">Rhizobium deserti</name>
    <dbReference type="NCBI Taxonomy" id="2547961"/>
    <lineage>
        <taxon>Bacteria</taxon>
        <taxon>Pseudomonadati</taxon>
        <taxon>Pseudomonadota</taxon>
        <taxon>Alphaproteobacteria</taxon>
        <taxon>Hyphomicrobiales</taxon>
        <taxon>Rhizobiaceae</taxon>
        <taxon>Rhizobium/Agrobacterium group</taxon>
        <taxon>Rhizobium</taxon>
    </lineage>
</organism>
<protein>
    <submittedName>
        <fullName evidence="10">DHA2 family efflux MFS transporter permease subunit</fullName>
    </submittedName>
</protein>
<feature type="transmembrane region" description="Helical" evidence="8">
    <location>
        <begin position="182"/>
        <end position="202"/>
    </location>
</feature>
<comment type="similarity">
    <text evidence="2">Belongs to the major facilitator superfamily. EmrB family.</text>
</comment>
<feature type="transmembrane region" description="Helical" evidence="8">
    <location>
        <begin position="423"/>
        <end position="443"/>
    </location>
</feature>
<feature type="transmembrane region" description="Helical" evidence="8">
    <location>
        <begin position="351"/>
        <end position="370"/>
    </location>
</feature>
<evidence type="ECO:0000256" key="1">
    <source>
        <dbReference type="ARBA" id="ARBA00004651"/>
    </source>
</evidence>
<evidence type="ECO:0000256" key="6">
    <source>
        <dbReference type="ARBA" id="ARBA00022989"/>
    </source>
</evidence>
<dbReference type="GO" id="GO:0005886">
    <property type="term" value="C:plasma membrane"/>
    <property type="evidence" value="ECO:0007669"/>
    <property type="project" value="UniProtKB-SubCell"/>
</dbReference>
<dbReference type="RefSeq" id="WP_133317998.1">
    <property type="nucleotide sequence ID" value="NZ_SMTL01000007.1"/>
</dbReference>
<dbReference type="PROSITE" id="PS50850">
    <property type="entry name" value="MFS"/>
    <property type="match status" value="1"/>
</dbReference>
<dbReference type="Pfam" id="PF07690">
    <property type="entry name" value="MFS_1"/>
    <property type="match status" value="1"/>
</dbReference>
<dbReference type="InterPro" id="IPR004638">
    <property type="entry name" value="EmrB-like"/>
</dbReference>
<dbReference type="OrthoDB" id="9812221at2"/>
<dbReference type="Proteomes" id="UP000295238">
    <property type="component" value="Unassembled WGS sequence"/>
</dbReference>
<evidence type="ECO:0000256" key="3">
    <source>
        <dbReference type="ARBA" id="ARBA00022448"/>
    </source>
</evidence>
<name>A0A4R5U9X6_9HYPH</name>
<evidence type="ECO:0000313" key="10">
    <source>
        <dbReference type="EMBL" id="TDK31282.1"/>
    </source>
</evidence>
<proteinExistence type="inferred from homology"/>
<feature type="transmembrane region" description="Helical" evidence="8">
    <location>
        <begin position="123"/>
        <end position="143"/>
    </location>
</feature>
<dbReference type="PANTHER" id="PTHR42718:SF9">
    <property type="entry name" value="MAJOR FACILITATOR SUPERFAMILY MULTIDRUG TRANSPORTER MFSC"/>
    <property type="match status" value="1"/>
</dbReference>
<dbReference type="InterPro" id="IPR020846">
    <property type="entry name" value="MFS_dom"/>
</dbReference>
<comment type="caution">
    <text evidence="10">The sequence shown here is derived from an EMBL/GenBank/DDBJ whole genome shotgun (WGS) entry which is preliminary data.</text>
</comment>
<evidence type="ECO:0000256" key="5">
    <source>
        <dbReference type="ARBA" id="ARBA00022692"/>
    </source>
</evidence>
<feature type="domain" description="Major facilitator superfamily (MFS) profile" evidence="9">
    <location>
        <begin position="28"/>
        <end position="484"/>
    </location>
</feature>
<feature type="transmembrane region" description="Helical" evidence="8">
    <location>
        <begin position="93"/>
        <end position="111"/>
    </location>
</feature>
<dbReference type="AlphaFoldDB" id="A0A4R5U9X6"/>
<keyword evidence="11" id="KW-1185">Reference proteome</keyword>
<gene>
    <name evidence="10" type="ORF">E2F50_20285</name>
</gene>
<comment type="subcellular location">
    <subcellularLocation>
        <location evidence="1">Cell membrane</location>
        <topology evidence="1">Multi-pass membrane protein</topology>
    </subcellularLocation>
</comment>
<keyword evidence="5 8" id="KW-0812">Transmembrane</keyword>
<keyword evidence="6 8" id="KW-1133">Transmembrane helix</keyword>
<keyword evidence="4" id="KW-1003">Cell membrane</keyword>